<dbReference type="Gene3D" id="3.90.190.10">
    <property type="entry name" value="Protein tyrosine phosphatase superfamily"/>
    <property type="match status" value="1"/>
</dbReference>
<proteinExistence type="predicted"/>
<keyword evidence="2" id="KW-0732">Signal</keyword>
<evidence type="ECO:0000256" key="1">
    <source>
        <dbReference type="SAM" id="MobiDB-lite"/>
    </source>
</evidence>
<dbReference type="Pfam" id="PF00102">
    <property type="entry name" value="Y_phosphatase"/>
    <property type="match status" value="1"/>
</dbReference>
<dbReference type="AlphaFoldDB" id="A0A9P1IGQ2"/>
<dbReference type="InterPro" id="IPR000242">
    <property type="entry name" value="PTP_cat"/>
</dbReference>
<evidence type="ECO:0000313" key="5">
    <source>
        <dbReference type="EMBL" id="CAI5444740.1"/>
    </source>
</evidence>
<dbReference type="SMART" id="SM00404">
    <property type="entry name" value="PTPc_motif"/>
    <property type="match status" value="1"/>
</dbReference>
<dbReference type="SUPFAM" id="SSF52799">
    <property type="entry name" value="(Phosphotyrosine protein) phosphatases II"/>
    <property type="match status" value="1"/>
</dbReference>
<evidence type="ECO:0000313" key="6">
    <source>
        <dbReference type="Proteomes" id="UP001152747"/>
    </source>
</evidence>
<evidence type="ECO:0000259" key="4">
    <source>
        <dbReference type="PROSITE" id="PS50056"/>
    </source>
</evidence>
<feature type="signal peptide" evidence="2">
    <location>
        <begin position="1"/>
        <end position="21"/>
    </location>
</feature>
<dbReference type="EMBL" id="CANHGI010000003">
    <property type="protein sequence ID" value="CAI5444740.1"/>
    <property type="molecule type" value="Genomic_DNA"/>
</dbReference>
<dbReference type="InterPro" id="IPR003595">
    <property type="entry name" value="Tyr_Pase_cat"/>
</dbReference>
<reference evidence="5" key="1">
    <citation type="submission" date="2022-11" db="EMBL/GenBank/DDBJ databases">
        <authorList>
            <person name="Kikuchi T."/>
        </authorList>
    </citation>
    <scope>NUCLEOTIDE SEQUENCE</scope>
    <source>
        <strain evidence="5">PS1010</strain>
    </source>
</reference>
<organism evidence="5 6">
    <name type="scientific">Caenorhabditis angaria</name>
    <dbReference type="NCBI Taxonomy" id="860376"/>
    <lineage>
        <taxon>Eukaryota</taxon>
        <taxon>Metazoa</taxon>
        <taxon>Ecdysozoa</taxon>
        <taxon>Nematoda</taxon>
        <taxon>Chromadorea</taxon>
        <taxon>Rhabditida</taxon>
        <taxon>Rhabditina</taxon>
        <taxon>Rhabditomorpha</taxon>
        <taxon>Rhabditoidea</taxon>
        <taxon>Rhabditidae</taxon>
        <taxon>Peloderinae</taxon>
        <taxon>Caenorhabditis</taxon>
    </lineage>
</organism>
<evidence type="ECO:0000259" key="3">
    <source>
        <dbReference type="PROSITE" id="PS50055"/>
    </source>
</evidence>
<gene>
    <name evidence="5" type="ORF">CAMP_LOCUS7377</name>
</gene>
<dbReference type="PANTHER" id="PTHR46163">
    <property type="entry name" value="TYROSINE-PROTEIN PHOSPHATASE-RELATED"/>
    <property type="match status" value="1"/>
</dbReference>
<keyword evidence="6" id="KW-1185">Reference proteome</keyword>
<sequence>MYTCFITIMTLFVVIYQLIIGCSEKKKSPKTAAPIASPATKPSPSISKDKAKKEIEEESPPTLFDDSTKKNEPYKIPYDTLIPWLAFTMKYGVANQLTLYENKPDYVKRRRWFLAFDKNPELNRYKEPKCYDFTRIRLFGDNKKQYINASHVMSVSKGRRSQMNILTQGPLSNTIPHFLEMIYDFNVEFIVMLCSFIEKGVEQSARYFPEKEGDVEKYGEFEVKYLKKEEDPVKNVIWTKLEIKDLEGNARTVNHIQVTWWPDKTAPEDPKPTIELYKWLEKTRDLTHPMVVHCDSGVGRSACFLGIDVLLKNRYIFKDSNTRIDQSLRMCRNGAIDSPLLQMFLLACLIEYCYQEKKFGPELEASYKGFMEEYKNYSKKMNETTNLKTQSEPPKKI</sequence>
<dbReference type="PROSITE" id="PS00383">
    <property type="entry name" value="TYR_PHOSPHATASE_1"/>
    <property type="match status" value="1"/>
</dbReference>
<feature type="domain" description="Tyrosine-protein phosphatase" evidence="3">
    <location>
        <begin position="119"/>
        <end position="352"/>
    </location>
</feature>
<dbReference type="GO" id="GO:0004725">
    <property type="term" value="F:protein tyrosine phosphatase activity"/>
    <property type="evidence" value="ECO:0007669"/>
    <property type="project" value="InterPro"/>
</dbReference>
<dbReference type="InterPro" id="IPR016130">
    <property type="entry name" value="Tyr_Pase_AS"/>
</dbReference>
<feature type="chain" id="PRO_5040516468" description="Protein-tyrosine-phosphatase" evidence="2">
    <location>
        <begin position="22"/>
        <end position="397"/>
    </location>
</feature>
<dbReference type="OrthoDB" id="6779132at2759"/>
<dbReference type="InterPro" id="IPR052782">
    <property type="entry name" value="Oocyte-zygote_transition_reg"/>
</dbReference>
<protein>
    <recommendedName>
        <fullName evidence="7">Protein-tyrosine-phosphatase</fullName>
    </recommendedName>
</protein>
<dbReference type="Proteomes" id="UP001152747">
    <property type="component" value="Unassembled WGS sequence"/>
</dbReference>
<feature type="region of interest" description="Disordered" evidence="1">
    <location>
        <begin position="29"/>
        <end position="68"/>
    </location>
</feature>
<dbReference type="PANTHER" id="PTHR46163:SF10">
    <property type="entry name" value="PROTEIN-TYROSINE PHOSPHATASE-RELATED"/>
    <property type="match status" value="1"/>
</dbReference>
<comment type="caution">
    <text evidence="5">The sequence shown here is derived from an EMBL/GenBank/DDBJ whole genome shotgun (WGS) entry which is preliminary data.</text>
</comment>
<feature type="domain" description="Tyrosine specific protein phosphatases" evidence="4">
    <location>
        <begin position="271"/>
        <end position="343"/>
    </location>
</feature>
<dbReference type="PROSITE" id="PS50056">
    <property type="entry name" value="TYR_PHOSPHATASE_2"/>
    <property type="match status" value="1"/>
</dbReference>
<dbReference type="CDD" id="cd00047">
    <property type="entry name" value="PTPc"/>
    <property type="match status" value="1"/>
</dbReference>
<dbReference type="PROSITE" id="PS50055">
    <property type="entry name" value="TYR_PHOSPHATASE_PTP"/>
    <property type="match status" value="1"/>
</dbReference>
<accession>A0A9P1IGQ2</accession>
<name>A0A9P1IGQ2_9PELO</name>
<dbReference type="PRINTS" id="PR00700">
    <property type="entry name" value="PRTYPHPHTASE"/>
</dbReference>
<evidence type="ECO:0008006" key="7">
    <source>
        <dbReference type="Google" id="ProtNLM"/>
    </source>
</evidence>
<dbReference type="SMART" id="SM00194">
    <property type="entry name" value="PTPc"/>
    <property type="match status" value="1"/>
</dbReference>
<dbReference type="InterPro" id="IPR000387">
    <property type="entry name" value="Tyr_Pase_dom"/>
</dbReference>
<evidence type="ECO:0000256" key="2">
    <source>
        <dbReference type="SAM" id="SignalP"/>
    </source>
</evidence>
<dbReference type="InterPro" id="IPR029021">
    <property type="entry name" value="Prot-tyrosine_phosphatase-like"/>
</dbReference>